<gene>
    <name evidence="1" type="ORF">DFR24_0928</name>
</gene>
<dbReference type="AlphaFoldDB" id="A0A4S3K5B5"/>
<organism evidence="1 2">
    <name type="scientific">Panacagrimonas perspica</name>
    <dbReference type="NCBI Taxonomy" id="381431"/>
    <lineage>
        <taxon>Bacteria</taxon>
        <taxon>Pseudomonadati</taxon>
        <taxon>Pseudomonadota</taxon>
        <taxon>Gammaproteobacteria</taxon>
        <taxon>Nevskiales</taxon>
        <taxon>Nevskiaceae</taxon>
        <taxon>Panacagrimonas</taxon>
    </lineage>
</organism>
<protein>
    <submittedName>
        <fullName evidence="1">Uncharacterized protein</fullName>
    </submittedName>
</protein>
<dbReference type="RefSeq" id="WP_133880130.1">
    <property type="nucleotide sequence ID" value="NZ_MWIN01000012.1"/>
</dbReference>
<proteinExistence type="predicted"/>
<reference evidence="1 2" key="1">
    <citation type="submission" date="2019-03" db="EMBL/GenBank/DDBJ databases">
        <title>Genomic Encyclopedia of Type Strains, Phase IV (KMG-IV): sequencing the most valuable type-strain genomes for metagenomic binning, comparative biology and taxonomic classification.</title>
        <authorList>
            <person name="Goeker M."/>
        </authorList>
    </citation>
    <scope>NUCLEOTIDE SEQUENCE [LARGE SCALE GENOMIC DNA]</scope>
    <source>
        <strain evidence="1 2">DSM 26377</strain>
    </source>
</reference>
<accession>A0A4S3K5B5</accession>
<dbReference type="EMBL" id="SOBT01000008">
    <property type="protein sequence ID" value="TDU31558.1"/>
    <property type="molecule type" value="Genomic_DNA"/>
</dbReference>
<sequence>MVTTESGPDLQALSQRLNRPAASLRAYAELSPAEQAALLSCLDAALAQRRTAIDHALLRLIPWLLRGPVLRWLRR</sequence>
<evidence type="ECO:0000313" key="2">
    <source>
        <dbReference type="Proteomes" id="UP000295341"/>
    </source>
</evidence>
<evidence type="ECO:0000313" key="1">
    <source>
        <dbReference type="EMBL" id="TDU31558.1"/>
    </source>
</evidence>
<comment type="caution">
    <text evidence="1">The sequence shown here is derived from an EMBL/GenBank/DDBJ whole genome shotgun (WGS) entry which is preliminary data.</text>
</comment>
<keyword evidence="2" id="KW-1185">Reference proteome</keyword>
<dbReference type="Proteomes" id="UP000295341">
    <property type="component" value="Unassembled WGS sequence"/>
</dbReference>
<name>A0A4S3K5B5_9GAMM</name>